<keyword evidence="4" id="KW-1185">Reference proteome</keyword>
<reference evidence="3" key="1">
    <citation type="submission" date="2020-10" db="EMBL/GenBank/DDBJ databases">
        <authorList>
            <person name="Castelo-Branco R."/>
            <person name="Eusebio N."/>
            <person name="Adriana R."/>
            <person name="Vieira A."/>
            <person name="Brugerolle De Fraissinette N."/>
            <person name="Rezende De Castro R."/>
            <person name="Schneider M.P."/>
            <person name="Vasconcelos V."/>
            <person name="Leao P.N."/>
        </authorList>
    </citation>
    <scope>NUCLEOTIDE SEQUENCE</scope>
    <source>
        <strain evidence="3">LEGE 11480</strain>
    </source>
</reference>
<evidence type="ECO:0000256" key="2">
    <source>
        <dbReference type="SAM" id="SignalP"/>
    </source>
</evidence>
<proteinExistence type="predicted"/>
<organism evidence="3 4">
    <name type="scientific">Romeriopsis navalis LEGE 11480</name>
    <dbReference type="NCBI Taxonomy" id="2777977"/>
    <lineage>
        <taxon>Bacteria</taxon>
        <taxon>Bacillati</taxon>
        <taxon>Cyanobacteriota</taxon>
        <taxon>Cyanophyceae</taxon>
        <taxon>Leptolyngbyales</taxon>
        <taxon>Leptolyngbyaceae</taxon>
        <taxon>Romeriopsis</taxon>
        <taxon>Romeriopsis navalis</taxon>
    </lineage>
</organism>
<dbReference type="RefSeq" id="WP_264325927.1">
    <property type="nucleotide sequence ID" value="NZ_JADEXQ010000052.1"/>
</dbReference>
<feature type="signal peptide" evidence="2">
    <location>
        <begin position="1"/>
        <end position="26"/>
    </location>
</feature>
<comment type="caution">
    <text evidence="3">The sequence shown here is derived from an EMBL/GenBank/DDBJ whole genome shotgun (WGS) entry which is preliminary data.</text>
</comment>
<keyword evidence="2" id="KW-0732">Signal</keyword>
<feature type="chain" id="PRO_5037370631" evidence="2">
    <location>
        <begin position="27"/>
        <end position="67"/>
    </location>
</feature>
<sequence length="67" mass="7258">MLKQQQSITPLILSIALLEIGWMTFAAQQAAQHTDQIAQTASGQSAQAQTKARNQRNSLPVTVKPAK</sequence>
<accession>A0A928Z551</accession>
<feature type="compositionally biased region" description="Low complexity" evidence="1">
    <location>
        <begin position="41"/>
        <end position="52"/>
    </location>
</feature>
<evidence type="ECO:0000313" key="3">
    <source>
        <dbReference type="EMBL" id="MBE9031098.1"/>
    </source>
</evidence>
<gene>
    <name evidence="3" type="ORF">IQ266_15290</name>
</gene>
<feature type="region of interest" description="Disordered" evidence="1">
    <location>
        <begin position="41"/>
        <end position="67"/>
    </location>
</feature>
<dbReference type="AlphaFoldDB" id="A0A928Z551"/>
<name>A0A928Z551_9CYAN</name>
<dbReference type="EMBL" id="JADEXQ010000052">
    <property type="protein sequence ID" value="MBE9031098.1"/>
    <property type="molecule type" value="Genomic_DNA"/>
</dbReference>
<protein>
    <submittedName>
        <fullName evidence="3">Uncharacterized protein</fullName>
    </submittedName>
</protein>
<evidence type="ECO:0000313" key="4">
    <source>
        <dbReference type="Proteomes" id="UP000625316"/>
    </source>
</evidence>
<dbReference type="Proteomes" id="UP000625316">
    <property type="component" value="Unassembled WGS sequence"/>
</dbReference>
<evidence type="ECO:0000256" key="1">
    <source>
        <dbReference type="SAM" id="MobiDB-lite"/>
    </source>
</evidence>